<dbReference type="SMART" id="SM00342">
    <property type="entry name" value="HTH_ARAC"/>
    <property type="match status" value="1"/>
</dbReference>
<dbReference type="CDD" id="cd17536">
    <property type="entry name" value="REC_YesN-like"/>
    <property type="match status" value="1"/>
</dbReference>
<evidence type="ECO:0000313" key="15">
    <source>
        <dbReference type="Proteomes" id="UP000712157"/>
    </source>
</evidence>
<dbReference type="AlphaFoldDB" id="A0A949K015"/>
<gene>
    <name evidence="14" type="ORF">KTH89_17690</name>
</gene>
<name>A0A949K015_9FIRM</name>
<dbReference type="EMBL" id="JAHQCW010000033">
    <property type="protein sequence ID" value="MBU9738380.1"/>
    <property type="molecule type" value="Genomic_DNA"/>
</dbReference>
<evidence type="ECO:0000256" key="8">
    <source>
        <dbReference type="ARBA" id="ARBA00023163"/>
    </source>
</evidence>
<evidence type="ECO:0000256" key="5">
    <source>
        <dbReference type="ARBA" id="ARBA00023012"/>
    </source>
</evidence>
<proteinExistence type="predicted"/>
<comment type="caution">
    <text evidence="14">The sequence shown here is derived from an EMBL/GenBank/DDBJ whole genome shotgun (WGS) entry which is preliminary data.</text>
</comment>
<keyword evidence="5" id="KW-0902">Two-component regulatory system</keyword>
<dbReference type="PROSITE" id="PS50887">
    <property type="entry name" value="GGDEF"/>
    <property type="match status" value="1"/>
</dbReference>
<comment type="subcellular location">
    <subcellularLocation>
        <location evidence="1">Cytoplasm</location>
    </subcellularLocation>
</comment>
<feature type="domain" description="GGDEF" evidence="13">
    <location>
        <begin position="179"/>
        <end position="310"/>
    </location>
</feature>
<dbReference type="InterPro" id="IPR020449">
    <property type="entry name" value="Tscrpt_reg_AraC-type_HTH"/>
</dbReference>
<accession>A0A949K015</accession>
<dbReference type="Proteomes" id="UP000712157">
    <property type="component" value="Unassembled WGS sequence"/>
</dbReference>
<dbReference type="SUPFAM" id="SSF52172">
    <property type="entry name" value="CheY-like"/>
    <property type="match status" value="1"/>
</dbReference>
<organism evidence="14 15">
    <name type="scientific">Diplocloster agilis</name>
    <dbReference type="NCBI Taxonomy" id="2850323"/>
    <lineage>
        <taxon>Bacteria</taxon>
        <taxon>Bacillati</taxon>
        <taxon>Bacillota</taxon>
        <taxon>Clostridia</taxon>
        <taxon>Lachnospirales</taxon>
        <taxon>Lachnospiraceae</taxon>
        <taxon>Diplocloster</taxon>
    </lineage>
</organism>
<evidence type="ECO:0000256" key="4">
    <source>
        <dbReference type="ARBA" id="ARBA00022553"/>
    </source>
</evidence>
<keyword evidence="4 10" id="KW-0597">Phosphoprotein</keyword>
<reference evidence="14" key="1">
    <citation type="submission" date="2021-06" db="EMBL/GenBank/DDBJ databases">
        <title>Description of novel taxa of the family Lachnospiraceae.</title>
        <authorList>
            <person name="Chaplin A.V."/>
            <person name="Sokolova S.R."/>
            <person name="Pikina A.P."/>
            <person name="Korzhanova M."/>
            <person name="Belova V."/>
            <person name="Korostin D."/>
            <person name="Efimov B.A."/>
        </authorList>
    </citation>
    <scope>NUCLEOTIDE SEQUENCE</scope>
    <source>
        <strain evidence="14">ASD5720</strain>
    </source>
</reference>
<keyword evidence="8" id="KW-0804">Transcription</keyword>
<dbReference type="Pfam" id="PF17853">
    <property type="entry name" value="GGDEF_2"/>
    <property type="match status" value="1"/>
</dbReference>
<feature type="domain" description="Response regulatory" evidence="12">
    <location>
        <begin position="3"/>
        <end position="120"/>
    </location>
</feature>
<dbReference type="PROSITE" id="PS50110">
    <property type="entry name" value="RESPONSE_REGULATORY"/>
    <property type="match status" value="1"/>
</dbReference>
<feature type="domain" description="HTH araC/xylS-type" evidence="11">
    <location>
        <begin position="435"/>
        <end position="534"/>
    </location>
</feature>
<dbReference type="GO" id="GO:0043565">
    <property type="term" value="F:sequence-specific DNA binding"/>
    <property type="evidence" value="ECO:0007669"/>
    <property type="project" value="InterPro"/>
</dbReference>
<dbReference type="GO" id="GO:0000160">
    <property type="term" value="P:phosphorelay signal transduction system"/>
    <property type="evidence" value="ECO:0007669"/>
    <property type="project" value="UniProtKB-KW"/>
</dbReference>
<dbReference type="Gene3D" id="3.40.50.2300">
    <property type="match status" value="1"/>
</dbReference>
<keyword evidence="15" id="KW-1185">Reference proteome</keyword>
<dbReference type="SUPFAM" id="SSF46689">
    <property type="entry name" value="Homeodomain-like"/>
    <property type="match status" value="1"/>
</dbReference>
<evidence type="ECO:0000256" key="1">
    <source>
        <dbReference type="ARBA" id="ARBA00004496"/>
    </source>
</evidence>
<evidence type="ECO:0000259" key="13">
    <source>
        <dbReference type="PROSITE" id="PS50887"/>
    </source>
</evidence>
<keyword evidence="7" id="KW-0238">DNA-binding</keyword>
<evidence type="ECO:0000256" key="6">
    <source>
        <dbReference type="ARBA" id="ARBA00023015"/>
    </source>
</evidence>
<dbReference type="GO" id="GO:0005737">
    <property type="term" value="C:cytoplasm"/>
    <property type="evidence" value="ECO:0007669"/>
    <property type="project" value="UniProtKB-SubCell"/>
</dbReference>
<dbReference type="InterPro" id="IPR018060">
    <property type="entry name" value="HTH_AraC"/>
</dbReference>
<dbReference type="PANTHER" id="PTHR42713:SF3">
    <property type="entry name" value="TRANSCRIPTIONAL REGULATORY PROTEIN HPTR"/>
    <property type="match status" value="1"/>
</dbReference>
<comment type="function">
    <text evidence="9">May play the central regulatory role in sporulation. It may be an element of the effector pathway responsible for the activation of sporulation genes in response to nutritional stress. Spo0A may act in concert with spo0H (a sigma factor) to control the expression of some genes that are critical to the sporulation process.</text>
</comment>
<dbReference type="PROSITE" id="PS01124">
    <property type="entry name" value="HTH_ARAC_FAMILY_2"/>
    <property type="match status" value="1"/>
</dbReference>
<keyword evidence="3" id="KW-0963">Cytoplasm</keyword>
<dbReference type="Pfam" id="PF12833">
    <property type="entry name" value="HTH_18"/>
    <property type="match status" value="1"/>
</dbReference>
<protein>
    <recommendedName>
        <fullName evidence="2">Stage 0 sporulation protein A homolog</fullName>
    </recommendedName>
</protein>
<keyword evidence="6" id="KW-0805">Transcription regulation</keyword>
<dbReference type="PRINTS" id="PR00032">
    <property type="entry name" value="HTHARAC"/>
</dbReference>
<evidence type="ECO:0000259" key="11">
    <source>
        <dbReference type="PROSITE" id="PS01124"/>
    </source>
</evidence>
<dbReference type="RefSeq" id="WP_158348175.1">
    <property type="nucleotide sequence ID" value="NZ_JAHQCW010000033.1"/>
</dbReference>
<sequence>MYRVLLVDDEVLIREAIQENIKWGQLGFELAGACKDGREAMEEIRKNPPDLLLTDIYMPYIDGMELTKFVYENYPDTKVVIISGYDEFEYAKQAVKYQVVEYVLKPVTAFELTETLMKIKESLDEENLQSQNIKKIRGAYMSNLPVLKGRFLNSLLLGKRLKEEIRDKMEEFGISLEGRAFTTVMIEGDDLSAFTDNYPEEKNDLALFAIFNVTDELVNSFGNGVAFQNVEDKTIIILAGASESDLEERTAKICKTVKETIYRLLKLEVTLGVGNTVGTISRLSEAFSGTKMALEYRFLAGGGQVLYAKELRNLSKPGNVNINEWADRIVLAVKSNHEPELRGEVLDFVKALKEVYVPKNRSMIYVQNIIMSVMNVLDDSELADSPIYTTENELMSRIYAEEHLDDIGNHLLEFCQEAARALSDERDSYSKRQALRALDYIDKNYKDPKVSLNSVCTYLAMSTSYFSSVFKNFTGETFIEALTRKRMEKAKTLIENTSMKAYEIAEEVGYSDPHYFSSIFKKTTGKTPTEYAREKRSYVG</sequence>
<dbReference type="InterPro" id="IPR011006">
    <property type="entry name" value="CheY-like_superfamily"/>
</dbReference>
<evidence type="ECO:0000313" key="14">
    <source>
        <dbReference type="EMBL" id="MBU9738380.1"/>
    </source>
</evidence>
<dbReference type="InterPro" id="IPR001789">
    <property type="entry name" value="Sig_transdc_resp-reg_receiver"/>
</dbReference>
<evidence type="ECO:0000256" key="3">
    <source>
        <dbReference type="ARBA" id="ARBA00022490"/>
    </source>
</evidence>
<evidence type="ECO:0000256" key="9">
    <source>
        <dbReference type="ARBA" id="ARBA00024867"/>
    </source>
</evidence>
<feature type="modified residue" description="4-aspartylphosphate" evidence="10">
    <location>
        <position position="55"/>
    </location>
</feature>
<dbReference type="InterPro" id="IPR009057">
    <property type="entry name" value="Homeodomain-like_sf"/>
</dbReference>
<dbReference type="GO" id="GO:0003700">
    <property type="term" value="F:DNA-binding transcription factor activity"/>
    <property type="evidence" value="ECO:0007669"/>
    <property type="project" value="InterPro"/>
</dbReference>
<dbReference type="PANTHER" id="PTHR42713">
    <property type="entry name" value="HISTIDINE KINASE-RELATED"/>
    <property type="match status" value="1"/>
</dbReference>
<dbReference type="SMART" id="SM00448">
    <property type="entry name" value="REC"/>
    <property type="match status" value="1"/>
</dbReference>
<evidence type="ECO:0000259" key="12">
    <source>
        <dbReference type="PROSITE" id="PS50110"/>
    </source>
</evidence>
<evidence type="ECO:0000256" key="10">
    <source>
        <dbReference type="PROSITE-ProRule" id="PRU00169"/>
    </source>
</evidence>
<dbReference type="Gene3D" id="1.10.10.60">
    <property type="entry name" value="Homeodomain-like"/>
    <property type="match status" value="2"/>
</dbReference>
<dbReference type="Pfam" id="PF00072">
    <property type="entry name" value="Response_reg"/>
    <property type="match status" value="1"/>
</dbReference>
<dbReference type="InterPro" id="IPR051552">
    <property type="entry name" value="HptR"/>
</dbReference>
<dbReference type="InterPro" id="IPR000160">
    <property type="entry name" value="GGDEF_dom"/>
</dbReference>
<dbReference type="InterPro" id="IPR041522">
    <property type="entry name" value="CdaR_GGDEF"/>
</dbReference>
<evidence type="ECO:0000256" key="2">
    <source>
        <dbReference type="ARBA" id="ARBA00018672"/>
    </source>
</evidence>
<evidence type="ECO:0000256" key="7">
    <source>
        <dbReference type="ARBA" id="ARBA00023125"/>
    </source>
</evidence>